<keyword evidence="1" id="KW-0472">Membrane</keyword>
<feature type="transmembrane region" description="Helical" evidence="1">
    <location>
        <begin position="118"/>
        <end position="140"/>
    </location>
</feature>
<proteinExistence type="predicted"/>
<dbReference type="Proteomes" id="UP000182259">
    <property type="component" value="Chromosome IV"/>
</dbReference>
<dbReference type="AlphaFoldDB" id="A0A1L0DIA3"/>
<sequence>MPSSSHDQKIKVQFLIASRWTVEEHYSEFWLPPSTTLAEACIIANRQLGYILSASDEYSNRKSTRGKKSIACNVIFIRPTVLAGDVNQTIGEVVTDQFLCFSNSVNCFKVKDMAEGFFYIQAAGVILCFIFIILIFVNVLNKYFWQE</sequence>
<accession>A0A1L0DIA3</accession>
<evidence type="ECO:0000313" key="3">
    <source>
        <dbReference type="Proteomes" id="UP000182259"/>
    </source>
</evidence>
<keyword evidence="1" id="KW-0812">Transmembrane</keyword>
<reference evidence="2 3" key="1">
    <citation type="submission" date="2016-10" db="EMBL/GenBank/DDBJ databases">
        <authorList>
            <person name="de Groot N.N."/>
        </authorList>
    </citation>
    <scope>NUCLEOTIDE SEQUENCE [LARGE SCALE GENOMIC DNA]</scope>
    <source>
        <strain evidence="2 3">PYCC 4715</strain>
    </source>
</reference>
<name>A0A1L0DIA3_9ASCO</name>
<dbReference type="EMBL" id="LT635767">
    <property type="protein sequence ID" value="SGZ55664.1"/>
    <property type="molecule type" value="Genomic_DNA"/>
</dbReference>
<evidence type="ECO:0000313" key="2">
    <source>
        <dbReference type="EMBL" id="SGZ55664.1"/>
    </source>
</evidence>
<organism evidence="2 3">
    <name type="scientific">Sungouiella intermedia</name>
    <dbReference type="NCBI Taxonomy" id="45354"/>
    <lineage>
        <taxon>Eukaryota</taxon>
        <taxon>Fungi</taxon>
        <taxon>Dikarya</taxon>
        <taxon>Ascomycota</taxon>
        <taxon>Saccharomycotina</taxon>
        <taxon>Pichiomycetes</taxon>
        <taxon>Metschnikowiaceae</taxon>
        <taxon>Sungouiella</taxon>
    </lineage>
</organism>
<evidence type="ECO:0000256" key="1">
    <source>
        <dbReference type="SAM" id="Phobius"/>
    </source>
</evidence>
<gene>
    <name evidence="2" type="ORF">SAMEA4029009_CIC11G00000001026</name>
</gene>
<keyword evidence="1" id="KW-1133">Transmembrane helix</keyword>
<protein>
    <submittedName>
        <fullName evidence="2">CIC11C00000001026</fullName>
    </submittedName>
</protein>